<evidence type="ECO:0000313" key="3">
    <source>
        <dbReference type="Proteomes" id="UP000295783"/>
    </source>
</evidence>
<protein>
    <submittedName>
        <fullName evidence="2">SnoaL-like protein</fullName>
    </submittedName>
</protein>
<dbReference type="PANTHER" id="PTHR34957:SF1">
    <property type="entry name" value="NUCLEAR TRANSPORT FACTOR 2 (NTF2) FAMILY PROTEIN"/>
    <property type="match status" value="1"/>
</dbReference>
<dbReference type="RefSeq" id="WP_133613905.1">
    <property type="nucleotide sequence ID" value="NZ_SNYW01000009.1"/>
</dbReference>
<comment type="caution">
    <text evidence="2">The sequence shown here is derived from an EMBL/GenBank/DDBJ whole genome shotgun (WGS) entry which is preliminary data.</text>
</comment>
<dbReference type="InterPro" id="IPR032710">
    <property type="entry name" value="NTF2-like_dom_sf"/>
</dbReference>
<gene>
    <name evidence="2" type="ORF">A8950_2414</name>
</gene>
<dbReference type="PANTHER" id="PTHR34957">
    <property type="entry name" value="NUCLEAR TRANSPORT FACTOR 2 (NTF2) FAMILY PROTEIN"/>
    <property type="match status" value="1"/>
</dbReference>
<dbReference type="Gene3D" id="3.10.450.50">
    <property type="match status" value="1"/>
</dbReference>
<dbReference type="Proteomes" id="UP000295783">
    <property type="component" value="Unassembled WGS sequence"/>
</dbReference>
<evidence type="ECO:0000259" key="1">
    <source>
        <dbReference type="Pfam" id="PF13474"/>
    </source>
</evidence>
<dbReference type="AlphaFoldDB" id="A0A4R6WVS0"/>
<dbReference type="InterPro" id="IPR037401">
    <property type="entry name" value="SnoaL-like"/>
</dbReference>
<feature type="domain" description="SnoaL-like" evidence="1">
    <location>
        <begin position="10"/>
        <end position="117"/>
    </location>
</feature>
<reference evidence="2 3" key="1">
    <citation type="submission" date="2019-03" db="EMBL/GenBank/DDBJ databases">
        <title>Genomic Encyclopedia of Type Strains, Phase III (KMG-III): the genomes of soil and plant-associated and newly described type strains.</title>
        <authorList>
            <person name="Whitman W."/>
        </authorList>
    </citation>
    <scope>NUCLEOTIDE SEQUENCE [LARGE SCALE GENOMIC DNA]</scope>
    <source>
        <strain evidence="2 3">CGMCC 1.7660</strain>
    </source>
</reference>
<dbReference type="OrthoDB" id="9786718at2"/>
<dbReference type="Pfam" id="PF13474">
    <property type="entry name" value="SnoaL_3"/>
    <property type="match status" value="1"/>
</dbReference>
<proteinExistence type="predicted"/>
<dbReference type="EMBL" id="SNYW01000009">
    <property type="protein sequence ID" value="TDQ81348.1"/>
    <property type="molecule type" value="Genomic_DNA"/>
</dbReference>
<dbReference type="SUPFAM" id="SSF54427">
    <property type="entry name" value="NTF2-like"/>
    <property type="match status" value="1"/>
</dbReference>
<evidence type="ECO:0000313" key="2">
    <source>
        <dbReference type="EMBL" id="TDQ81348.1"/>
    </source>
</evidence>
<accession>A0A4R6WVS0</accession>
<keyword evidence="3" id="KW-1185">Reference proteome</keyword>
<organism evidence="2 3">
    <name type="scientific">Dongia mobilis</name>
    <dbReference type="NCBI Taxonomy" id="578943"/>
    <lineage>
        <taxon>Bacteria</taxon>
        <taxon>Pseudomonadati</taxon>
        <taxon>Pseudomonadota</taxon>
        <taxon>Alphaproteobacteria</taxon>
        <taxon>Rhodospirillales</taxon>
        <taxon>Dongiaceae</taxon>
        <taxon>Dongia</taxon>
    </lineage>
</organism>
<name>A0A4R6WVS0_9PROT</name>
<sequence>MSDAEPGGLLAANDAFYRAFTTGDISAMQALWAGNGPAFCCHPGWPPIVDREQVLSSWQDILGQGGASDIVFMLLQSAEWGETGIVCGIELLGSAQFSCTNVFVRAGRDWRMVHHHAGPLAPAARLNLSGTADPGRSVRH</sequence>